<reference evidence="1" key="2">
    <citation type="journal article" date="2015" name="Data Brief">
        <title>Shoot transcriptome of the giant reed, Arundo donax.</title>
        <authorList>
            <person name="Barrero R.A."/>
            <person name="Guerrero F.D."/>
            <person name="Moolhuijzen P."/>
            <person name="Goolsby J.A."/>
            <person name="Tidwell J."/>
            <person name="Bellgard S.E."/>
            <person name="Bellgard M.I."/>
        </authorList>
    </citation>
    <scope>NUCLEOTIDE SEQUENCE</scope>
    <source>
        <tissue evidence="1">Shoot tissue taken approximately 20 cm above the soil surface</tissue>
    </source>
</reference>
<dbReference type="AlphaFoldDB" id="A0A0A9FY17"/>
<protein>
    <submittedName>
        <fullName evidence="1">Uncharacterized protein</fullName>
    </submittedName>
</protein>
<reference evidence="1" key="1">
    <citation type="submission" date="2014-09" db="EMBL/GenBank/DDBJ databases">
        <authorList>
            <person name="Magalhaes I.L.F."/>
            <person name="Oliveira U."/>
            <person name="Santos F.R."/>
            <person name="Vidigal T.H.D.A."/>
            <person name="Brescovit A.D."/>
            <person name="Santos A.J."/>
        </authorList>
    </citation>
    <scope>NUCLEOTIDE SEQUENCE</scope>
    <source>
        <tissue evidence="1">Shoot tissue taken approximately 20 cm above the soil surface</tissue>
    </source>
</reference>
<evidence type="ECO:0000313" key="1">
    <source>
        <dbReference type="EMBL" id="JAE17740.1"/>
    </source>
</evidence>
<sequence length="72" mass="7863">MSVVFSCCCSTSHDKRRCLALLPNDAIPTNVVGKIDSHDIWRGNAYHVCSLFPDLVASLQASGRPMKFVVPS</sequence>
<name>A0A0A9FY17_ARUDO</name>
<accession>A0A0A9FY17</accession>
<organism evidence="1">
    <name type="scientific">Arundo donax</name>
    <name type="common">Giant reed</name>
    <name type="synonym">Donax arundinaceus</name>
    <dbReference type="NCBI Taxonomy" id="35708"/>
    <lineage>
        <taxon>Eukaryota</taxon>
        <taxon>Viridiplantae</taxon>
        <taxon>Streptophyta</taxon>
        <taxon>Embryophyta</taxon>
        <taxon>Tracheophyta</taxon>
        <taxon>Spermatophyta</taxon>
        <taxon>Magnoliopsida</taxon>
        <taxon>Liliopsida</taxon>
        <taxon>Poales</taxon>
        <taxon>Poaceae</taxon>
        <taxon>PACMAD clade</taxon>
        <taxon>Arundinoideae</taxon>
        <taxon>Arundineae</taxon>
        <taxon>Arundo</taxon>
    </lineage>
</organism>
<proteinExistence type="predicted"/>
<dbReference type="EMBL" id="GBRH01180156">
    <property type="protein sequence ID" value="JAE17740.1"/>
    <property type="molecule type" value="Transcribed_RNA"/>
</dbReference>